<reference evidence="2" key="1">
    <citation type="submission" date="2021-07" db="EMBL/GenBank/DDBJ databases">
        <authorList>
            <person name="Durling M."/>
        </authorList>
    </citation>
    <scope>NUCLEOTIDE SEQUENCE</scope>
</reference>
<name>A0A9N9KUV4_9HELO</name>
<organism evidence="2 3">
    <name type="scientific">Hymenoscyphus fraxineus</name>
    <dbReference type="NCBI Taxonomy" id="746836"/>
    <lineage>
        <taxon>Eukaryota</taxon>
        <taxon>Fungi</taxon>
        <taxon>Dikarya</taxon>
        <taxon>Ascomycota</taxon>
        <taxon>Pezizomycotina</taxon>
        <taxon>Leotiomycetes</taxon>
        <taxon>Helotiales</taxon>
        <taxon>Helotiaceae</taxon>
        <taxon>Hymenoscyphus</taxon>
    </lineage>
</organism>
<dbReference type="AlphaFoldDB" id="A0A9N9KUV4"/>
<feature type="compositionally biased region" description="Polar residues" evidence="1">
    <location>
        <begin position="66"/>
        <end position="80"/>
    </location>
</feature>
<protein>
    <submittedName>
        <fullName evidence="2">Uncharacterized protein</fullName>
    </submittedName>
</protein>
<feature type="compositionally biased region" description="Basic and acidic residues" evidence="1">
    <location>
        <begin position="20"/>
        <end position="35"/>
    </location>
</feature>
<keyword evidence="3" id="KW-1185">Reference proteome</keyword>
<sequence length="170" mass="18238">MPKSNTVHQCTSSPRGDGPTLEKSRGREQQLSHEPAHQGFNLDVLRIRVLTFYSAELPVRLRTRASPGSTKVQGGQNSSKIRPKIRTGSGLRVRVRHPGGHASLGPESGAGAGAVSLATITVQHRASDACLSLALDVMAASSLSEKNVSSRYGASLSFLQPASRNDWNWR</sequence>
<accession>A0A9N9KUV4</accession>
<evidence type="ECO:0000313" key="2">
    <source>
        <dbReference type="EMBL" id="CAG8952442.1"/>
    </source>
</evidence>
<evidence type="ECO:0000256" key="1">
    <source>
        <dbReference type="SAM" id="MobiDB-lite"/>
    </source>
</evidence>
<feature type="compositionally biased region" description="Polar residues" evidence="1">
    <location>
        <begin position="1"/>
        <end position="14"/>
    </location>
</feature>
<gene>
    <name evidence="2" type="ORF">HYFRA_00001189</name>
</gene>
<proteinExistence type="predicted"/>
<evidence type="ECO:0000313" key="3">
    <source>
        <dbReference type="Proteomes" id="UP000696280"/>
    </source>
</evidence>
<feature type="region of interest" description="Disordered" evidence="1">
    <location>
        <begin position="64"/>
        <end position="85"/>
    </location>
</feature>
<comment type="caution">
    <text evidence="2">The sequence shown here is derived from an EMBL/GenBank/DDBJ whole genome shotgun (WGS) entry which is preliminary data.</text>
</comment>
<dbReference type="EMBL" id="CAJVRL010000045">
    <property type="protein sequence ID" value="CAG8952442.1"/>
    <property type="molecule type" value="Genomic_DNA"/>
</dbReference>
<feature type="region of interest" description="Disordered" evidence="1">
    <location>
        <begin position="1"/>
        <end position="35"/>
    </location>
</feature>
<dbReference type="Proteomes" id="UP000696280">
    <property type="component" value="Unassembled WGS sequence"/>
</dbReference>